<name>B8C6Z6_THAPS</name>
<dbReference type="RefSeq" id="XP_002292042.1">
    <property type="nucleotide sequence ID" value="XM_002292006.1"/>
</dbReference>
<dbReference type="PANTHER" id="PTHR16470">
    <property type="entry name" value="UBIQUITIN DOMAIN-CONTAINING PROTEIN UBFD1"/>
    <property type="match status" value="1"/>
</dbReference>
<organism evidence="1 2">
    <name type="scientific">Thalassiosira pseudonana</name>
    <name type="common">Marine diatom</name>
    <name type="synonym">Cyclotella nana</name>
    <dbReference type="NCBI Taxonomy" id="35128"/>
    <lineage>
        <taxon>Eukaryota</taxon>
        <taxon>Sar</taxon>
        <taxon>Stramenopiles</taxon>
        <taxon>Ochrophyta</taxon>
        <taxon>Bacillariophyta</taxon>
        <taxon>Coscinodiscophyceae</taxon>
        <taxon>Thalassiosirophycidae</taxon>
        <taxon>Thalassiosirales</taxon>
        <taxon>Thalassiosiraceae</taxon>
        <taxon>Thalassiosira</taxon>
    </lineage>
</organism>
<dbReference type="SMART" id="SM00320">
    <property type="entry name" value="WD40"/>
    <property type="match status" value="2"/>
</dbReference>
<accession>B8C6Z6</accession>
<dbReference type="GeneID" id="7445610"/>
<dbReference type="InterPro" id="IPR029071">
    <property type="entry name" value="Ubiquitin-like_domsf"/>
</dbReference>
<dbReference type="SUPFAM" id="SSF54236">
    <property type="entry name" value="Ubiquitin-like"/>
    <property type="match status" value="1"/>
</dbReference>
<evidence type="ECO:0000313" key="1">
    <source>
        <dbReference type="EMBL" id="EED90893.1"/>
    </source>
</evidence>
<dbReference type="EMBL" id="CM000644">
    <property type="protein sequence ID" value="EED90893.1"/>
    <property type="molecule type" value="Genomic_DNA"/>
</dbReference>
<dbReference type="eggNOG" id="ENOG502SPS4">
    <property type="taxonomic scope" value="Eukaryota"/>
</dbReference>
<dbReference type="SUPFAM" id="SSF50978">
    <property type="entry name" value="WD40 repeat-like"/>
    <property type="match status" value="1"/>
</dbReference>
<dbReference type="STRING" id="35128.B8C6Z6"/>
<evidence type="ECO:0000313" key="2">
    <source>
        <dbReference type="Proteomes" id="UP000001449"/>
    </source>
</evidence>
<dbReference type="InterPro" id="IPR001680">
    <property type="entry name" value="WD40_rpt"/>
</dbReference>
<dbReference type="Gene3D" id="3.10.20.90">
    <property type="entry name" value="Phosphatidylinositol 3-kinase Catalytic Subunit, Chain A, domain 1"/>
    <property type="match status" value="1"/>
</dbReference>
<dbReference type="Proteomes" id="UP000001449">
    <property type="component" value="Chromosome 8"/>
</dbReference>
<sequence>MDFTLKWGKQSFTLPIHQGEPAAELKHRVQSITNVPPSRQKLLCPKLWKGTLNDTDCISVIDTSRGKLVVTLVGSADTIVDKPPDERPRFLEDMSPEELKQVQRDEWAKANQGGEEVAIVDIVALQNEVGFDRDDGKMEMYEYNRFVTGLPQHQINDILVHRKKSSESNEAGIDERESQLKGVLAMTMGMELRRAYVNALDVLPNGTLISGYDDGHVQMWRRGQMVKDIKHTSGGVDHVLTFPSLNVDDPGFITAGSGTICIWTEEGHRLLEFGSFPGTSPASIATGSIIGHGNMRYLASCYRVTRQGDPSQFRLAPQNEQERRRRAAAELQESMIQSNLLQASKCVKVWFYGDNLNGVFSEETITPDNFEAVAPTTHLANLNGQLVCGDSWGCIRIFQWTAGNNQPRSRRQSELLQFTGCMCQVAAMESICDNLLAVSIEAAPLEVPVMSSATQLHVASPKGVAIIDIKTKALTAMLNAHVDTVRCICPLPDKGILTAGGRFDATVRLWNSSTIANAISKEKSEGDETIVLTEAITLKEPGYVFDLKVLHDSGSSSVFAVASARYNVIKIVI</sequence>
<protein>
    <recommendedName>
        <fullName evidence="3">Ubiquitin-like domain-containing protein</fullName>
    </recommendedName>
</protein>
<dbReference type="KEGG" id="tps:THAPSDRAFT_7601"/>
<dbReference type="AlphaFoldDB" id="B8C6Z6"/>
<reference evidence="1 2" key="2">
    <citation type="journal article" date="2008" name="Nature">
        <title>The Phaeodactylum genome reveals the evolutionary history of diatom genomes.</title>
        <authorList>
            <person name="Bowler C."/>
            <person name="Allen A.E."/>
            <person name="Badger J.H."/>
            <person name="Grimwood J."/>
            <person name="Jabbari K."/>
            <person name="Kuo A."/>
            <person name="Maheswari U."/>
            <person name="Martens C."/>
            <person name="Maumus F."/>
            <person name="Otillar R.P."/>
            <person name="Rayko E."/>
            <person name="Salamov A."/>
            <person name="Vandepoele K."/>
            <person name="Beszteri B."/>
            <person name="Gruber A."/>
            <person name="Heijde M."/>
            <person name="Katinka M."/>
            <person name="Mock T."/>
            <person name="Valentin K."/>
            <person name="Verret F."/>
            <person name="Berges J.A."/>
            <person name="Brownlee C."/>
            <person name="Cadoret J.P."/>
            <person name="Chiovitti A."/>
            <person name="Choi C.J."/>
            <person name="Coesel S."/>
            <person name="De Martino A."/>
            <person name="Detter J.C."/>
            <person name="Durkin C."/>
            <person name="Falciatore A."/>
            <person name="Fournet J."/>
            <person name="Haruta M."/>
            <person name="Huysman M.J."/>
            <person name="Jenkins B.D."/>
            <person name="Jiroutova K."/>
            <person name="Jorgensen R.E."/>
            <person name="Joubert Y."/>
            <person name="Kaplan A."/>
            <person name="Kroger N."/>
            <person name="Kroth P.G."/>
            <person name="La Roche J."/>
            <person name="Lindquist E."/>
            <person name="Lommer M."/>
            <person name="Martin-Jezequel V."/>
            <person name="Lopez P.J."/>
            <person name="Lucas S."/>
            <person name="Mangogna M."/>
            <person name="McGinnis K."/>
            <person name="Medlin L.K."/>
            <person name="Montsant A."/>
            <person name="Oudot-Le Secq M.P."/>
            <person name="Napoli C."/>
            <person name="Obornik M."/>
            <person name="Parker M.S."/>
            <person name="Petit J.L."/>
            <person name="Porcel B.M."/>
            <person name="Poulsen N."/>
            <person name="Robison M."/>
            <person name="Rychlewski L."/>
            <person name="Rynearson T.A."/>
            <person name="Schmutz J."/>
            <person name="Shapiro H."/>
            <person name="Siaut M."/>
            <person name="Stanley M."/>
            <person name="Sussman M.R."/>
            <person name="Taylor A.R."/>
            <person name="Vardi A."/>
            <person name="von Dassow P."/>
            <person name="Vyverman W."/>
            <person name="Willis A."/>
            <person name="Wyrwicz L.S."/>
            <person name="Rokhsar D.S."/>
            <person name="Weissenbach J."/>
            <person name="Armbrust E.V."/>
            <person name="Green B.R."/>
            <person name="Van de Peer Y."/>
            <person name="Grigoriev I.V."/>
        </authorList>
    </citation>
    <scope>NUCLEOTIDE SEQUENCE [LARGE SCALE GENOMIC DNA]</scope>
    <source>
        <strain evidence="1 2">CCMP1335</strain>
    </source>
</reference>
<dbReference type="InParanoid" id="B8C6Z6"/>
<dbReference type="InterPro" id="IPR015943">
    <property type="entry name" value="WD40/YVTN_repeat-like_dom_sf"/>
</dbReference>
<dbReference type="HOGENOM" id="CLU_476119_0_0_1"/>
<evidence type="ECO:0008006" key="3">
    <source>
        <dbReference type="Google" id="ProtNLM"/>
    </source>
</evidence>
<dbReference type="InterPro" id="IPR039120">
    <property type="entry name" value="UBFD1"/>
</dbReference>
<proteinExistence type="predicted"/>
<dbReference type="Pfam" id="PF00400">
    <property type="entry name" value="WD40"/>
    <property type="match status" value="2"/>
</dbReference>
<dbReference type="PaxDb" id="35128-Thaps7601"/>
<dbReference type="OMA" id="MESICDN"/>
<reference evidence="1 2" key="1">
    <citation type="journal article" date="2004" name="Science">
        <title>The genome of the diatom Thalassiosira pseudonana: ecology, evolution, and metabolism.</title>
        <authorList>
            <person name="Armbrust E.V."/>
            <person name="Berges J.A."/>
            <person name="Bowler C."/>
            <person name="Green B.R."/>
            <person name="Martinez D."/>
            <person name="Putnam N.H."/>
            <person name="Zhou S."/>
            <person name="Allen A.E."/>
            <person name="Apt K.E."/>
            <person name="Bechner M."/>
            <person name="Brzezinski M.A."/>
            <person name="Chaal B.K."/>
            <person name="Chiovitti A."/>
            <person name="Davis A.K."/>
            <person name="Demarest M.S."/>
            <person name="Detter J.C."/>
            <person name="Glavina T."/>
            <person name="Goodstein D."/>
            <person name="Hadi M.Z."/>
            <person name="Hellsten U."/>
            <person name="Hildebrand M."/>
            <person name="Jenkins B.D."/>
            <person name="Jurka J."/>
            <person name="Kapitonov V.V."/>
            <person name="Kroger N."/>
            <person name="Lau W.W."/>
            <person name="Lane T.W."/>
            <person name="Larimer F.W."/>
            <person name="Lippmeier J.C."/>
            <person name="Lucas S."/>
            <person name="Medina M."/>
            <person name="Montsant A."/>
            <person name="Obornik M."/>
            <person name="Parker M.S."/>
            <person name="Palenik B."/>
            <person name="Pazour G.J."/>
            <person name="Richardson P.M."/>
            <person name="Rynearson T.A."/>
            <person name="Saito M.A."/>
            <person name="Schwartz D.C."/>
            <person name="Thamatrakoln K."/>
            <person name="Valentin K."/>
            <person name="Vardi A."/>
            <person name="Wilkerson F.P."/>
            <person name="Rokhsar D.S."/>
        </authorList>
    </citation>
    <scope>NUCLEOTIDE SEQUENCE [LARGE SCALE GENOMIC DNA]</scope>
    <source>
        <strain evidence="1 2">CCMP1335</strain>
    </source>
</reference>
<gene>
    <name evidence="1" type="ORF">THAPSDRAFT_7601</name>
</gene>
<dbReference type="PANTHER" id="PTHR16470:SF0">
    <property type="entry name" value="UBIQUITIN DOMAIN-CONTAINING PROTEIN UBFD1"/>
    <property type="match status" value="1"/>
</dbReference>
<keyword evidence="2" id="KW-1185">Reference proteome</keyword>
<dbReference type="InterPro" id="IPR036322">
    <property type="entry name" value="WD40_repeat_dom_sf"/>
</dbReference>
<dbReference type="Gene3D" id="2.130.10.10">
    <property type="entry name" value="YVTN repeat-like/Quinoprotein amine dehydrogenase"/>
    <property type="match status" value="2"/>
</dbReference>